<keyword evidence="8" id="KW-0325">Glycoprotein</keyword>
<dbReference type="InParanoid" id="A0A162U545"/>
<dbReference type="Pfam" id="PF03198">
    <property type="entry name" value="Glyco_hydro_72"/>
    <property type="match status" value="1"/>
</dbReference>
<keyword evidence="6 10" id="KW-0472">Membrane</keyword>
<dbReference type="VEuPathDB" id="FungiDB:PHYBLDRAFT_155485"/>
<evidence type="ECO:0000313" key="14">
    <source>
        <dbReference type="Proteomes" id="UP000077315"/>
    </source>
</evidence>
<dbReference type="Gene3D" id="3.20.20.80">
    <property type="entry name" value="Glycosidases"/>
    <property type="match status" value="1"/>
</dbReference>
<evidence type="ECO:0000256" key="4">
    <source>
        <dbReference type="ARBA" id="ARBA00022622"/>
    </source>
</evidence>
<evidence type="ECO:0000256" key="3">
    <source>
        <dbReference type="ARBA" id="ARBA00007528"/>
    </source>
</evidence>
<dbReference type="EC" id="2.4.1.-" evidence="10"/>
<evidence type="ECO:0000256" key="5">
    <source>
        <dbReference type="ARBA" id="ARBA00022729"/>
    </source>
</evidence>
<keyword evidence="14" id="KW-1185">Reference proteome</keyword>
<dbReference type="AlphaFoldDB" id="A0A162U545"/>
<dbReference type="SMART" id="SM00768">
    <property type="entry name" value="X8"/>
    <property type="match status" value="1"/>
</dbReference>
<feature type="chain" id="PRO_5007747942" description="1,3-beta-glucanosyltransferase" evidence="10">
    <location>
        <begin position="19"/>
        <end position="524"/>
    </location>
</feature>
<comment type="function">
    <text evidence="10">Splits internally a 1,3-beta-glucan molecule and transfers the newly generated reducing end (the donor) to the non-reducing end of another 1,3-beta-glucan molecule (the acceptor) forming a 1,3-beta linkage, resulting in the elongation of 1,3-beta-glucan chains in the cell wall.</text>
</comment>
<evidence type="ECO:0000256" key="9">
    <source>
        <dbReference type="ARBA" id="ARBA00023288"/>
    </source>
</evidence>
<dbReference type="EMBL" id="KV440981">
    <property type="protein sequence ID" value="OAD73502.1"/>
    <property type="molecule type" value="Genomic_DNA"/>
</dbReference>
<dbReference type="GO" id="GO:0071970">
    <property type="term" value="P:fungal-type cell wall (1-&gt;3)-beta-D-glucan biosynthetic process"/>
    <property type="evidence" value="ECO:0007669"/>
    <property type="project" value="TreeGrafter"/>
</dbReference>
<dbReference type="SUPFAM" id="SSF51445">
    <property type="entry name" value="(Trans)glycosidases"/>
    <property type="match status" value="1"/>
</dbReference>
<dbReference type="RefSeq" id="XP_018291542.1">
    <property type="nucleotide sequence ID" value="XM_018433411.1"/>
</dbReference>
<dbReference type="Pfam" id="PF07983">
    <property type="entry name" value="X8"/>
    <property type="match status" value="1"/>
</dbReference>
<dbReference type="GO" id="GO:0031505">
    <property type="term" value="P:fungal-type cell wall organization"/>
    <property type="evidence" value="ECO:0007669"/>
    <property type="project" value="TreeGrafter"/>
</dbReference>
<accession>A0A162U545</accession>
<proteinExistence type="inferred from homology"/>
<dbReference type="GO" id="GO:0005886">
    <property type="term" value="C:plasma membrane"/>
    <property type="evidence" value="ECO:0007669"/>
    <property type="project" value="UniProtKB-SubCell"/>
</dbReference>
<dbReference type="InterPro" id="IPR012946">
    <property type="entry name" value="X8"/>
</dbReference>
<dbReference type="GO" id="GO:0098552">
    <property type="term" value="C:side of membrane"/>
    <property type="evidence" value="ECO:0007669"/>
    <property type="project" value="UniProtKB-KW"/>
</dbReference>
<reference evidence="14" key="1">
    <citation type="submission" date="2015-06" db="EMBL/GenBank/DDBJ databases">
        <title>Expansion of signal transduction pathways in fungi by whole-genome duplication.</title>
        <authorList>
            <consortium name="DOE Joint Genome Institute"/>
            <person name="Corrochano L.M."/>
            <person name="Kuo A."/>
            <person name="Marcet-Houben M."/>
            <person name="Polaino S."/>
            <person name="Salamov A."/>
            <person name="Villalobos J.M."/>
            <person name="Alvarez M.I."/>
            <person name="Avalos J."/>
            <person name="Benito E.P."/>
            <person name="Benoit I."/>
            <person name="Burger G."/>
            <person name="Camino L.P."/>
            <person name="Canovas D."/>
            <person name="Cerda-Olmedo E."/>
            <person name="Cheng J.-F."/>
            <person name="Dominguez A."/>
            <person name="Elias M."/>
            <person name="Eslava A.P."/>
            <person name="Glaser F."/>
            <person name="Grimwood J."/>
            <person name="Gutierrez G."/>
            <person name="Heitman J."/>
            <person name="Henrissat B."/>
            <person name="Iturriaga E.A."/>
            <person name="Lang B.F."/>
            <person name="Lavin J.L."/>
            <person name="Lee S."/>
            <person name="Li W."/>
            <person name="Lindquist E."/>
            <person name="Lopez-Garcia S."/>
            <person name="Luque E.M."/>
            <person name="Marcos A.T."/>
            <person name="Martin J."/>
            <person name="McCluskey K."/>
            <person name="Medina H.R."/>
            <person name="Miralles-Duran A."/>
            <person name="Miyazaki A."/>
            <person name="Munoz-Torres E."/>
            <person name="Oguiza J.A."/>
            <person name="Ohm R."/>
            <person name="Olmedo M."/>
            <person name="Orejas M."/>
            <person name="Ortiz-Castellanos L."/>
            <person name="Pisabarro A.G."/>
            <person name="Rodriguez-Romero J."/>
            <person name="Ruiz-Herrera J."/>
            <person name="Ruiz-Vazquez R."/>
            <person name="Sanz C."/>
            <person name="Schackwitz W."/>
            <person name="Schmutz J."/>
            <person name="Shahriari M."/>
            <person name="Shelest E."/>
            <person name="Silva-Franco F."/>
            <person name="Soanes D."/>
            <person name="Syed K."/>
            <person name="Tagua V.G."/>
            <person name="Talbot N.J."/>
            <person name="Thon M."/>
            <person name="De vries R.P."/>
            <person name="Wiebenga A."/>
            <person name="Yadav J.S."/>
            <person name="Braun E.L."/>
            <person name="Baker S."/>
            <person name="Garre V."/>
            <person name="Horwitz B."/>
            <person name="Torres-Martinez S."/>
            <person name="Idnurm A."/>
            <person name="Herrera-Estrella A."/>
            <person name="Gabaldon T."/>
            <person name="Grigoriev I.V."/>
        </authorList>
    </citation>
    <scope>NUCLEOTIDE SEQUENCE [LARGE SCALE GENOMIC DNA]</scope>
    <source>
        <strain evidence="14">NRRL 1555(-)</strain>
    </source>
</reference>
<dbReference type="GO" id="GO:0042124">
    <property type="term" value="F:1,3-beta-glucanosyltransferase activity"/>
    <property type="evidence" value="ECO:0007669"/>
    <property type="project" value="TreeGrafter"/>
</dbReference>
<keyword evidence="9 10" id="KW-0449">Lipoprotein</keyword>
<dbReference type="STRING" id="763407.A0A162U545"/>
<evidence type="ECO:0000256" key="6">
    <source>
        <dbReference type="ARBA" id="ARBA00023136"/>
    </source>
</evidence>
<dbReference type="PANTHER" id="PTHR31468:SF2">
    <property type="entry name" value="1,3-BETA-GLUCANOSYLTRANSFERASE GAS1"/>
    <property type="match status" value="1"/>
</dbReference>
<dbReference type="GeneID" id="28994317"/>
<dbReference type="Proteomes" id="UP000077315">
    <property type="component" value="Unassembled WGS sequence"/>
</dbReference>
<gene>
    <name evidence="13" type="ORF">PHYBLDRAFT_155485</name>
</gene>
<comment type="similarity">
    <text evidence="3 10">Belongs to the glycosyl hydrolase 72 family.</text>
</comment>
<organism evidence="13 14">
    <name type="scientific">Phycomyces blakesleeanus (strain ATCC 8743b / DSM 1359 / FGSC 10004 / NBRC 33097 / NRRL 1555)</name>
    <dbReference type="NCBI Taxonomy" id="763407"/>
    <lineage>
        <taxon>Eukaryota</taxon>
        <taxon>Fungi</taxon>
        <taxon>Fungi incertae sedis</taxon>
        <taxon>Mucoromycota</taxon>
        <taxon>Mucoromycotina</taxon>
        <taxon>Mucoromycetes</taxon>
        <taxon>Mucorales</taxon>
        <taxon>Phycomycetaceae</taxon>
        <taxon>Phycomyces</taxon>
    </lineage>
</organism>
<evidence type="ECO:0000313" key="13">
    <source>
        <dbReference type="EMBL" id="OAD73502.1"/>
    </source>
</evidence>
<keyword evidence="7" id="KW-1015">Disulfide bond</keyword>
<feature type="compositionally biased region" description="Low complexity" evidence="11">
    <location>
        <begin position="503"/>
        <end position="516"/>
    </location>
</feature>
<evidence type="ECO:0000256" key="1">
    <source>
        <dbReference type="ARBA" id="ARBA00004196"/>
    </source>
</evidence>
<keyword evidence="10" id="KW-0808">Transferase</keyword>
<keyword evidence="4 10" id="KW-0336">GPI-anchor</keyword>
<dbReference type="OrthoDB" id="421038at2759"/>
<dbReference type="PANTHER" id="PTHR31468">
    <property type="entry name" value="1,3-BETA-GLUCANOSYLTRANSFERASE GAS1"/>
    <property type="match status" value="1"/>
</dbReference>
<dbReference type="InterPro" id="IPR017853">
    <property type="entry name" value="GH"/>
</dbReference>
<sequence length="524" mass="56971">MRSGFIISILCAVATVQALNPIVIKGHKFFDSVTKNQVFIKGVAYQPRSDGISNGDPLSDASACARDASLMAKIGMNVIDPRKNHDACMKSFADNGIYLLLDIATPKYSVNRNSPEYNVHQYNSYTAAIDAFGHYDNIFAFIAGNEVTNDRTNTKASPYVKAVIRDTKNYIRETQKRKIPVGYASNDDEFIRGAIKDYFACGDSDTQADFFGVNLYEWCGDSTFQKSGFADRTKEFETYSKPVFLSEYGCNLVSPRKFGEVAALYGPDMTDVWSGGVVYEWTQENNNYGLVKIDSSTGKVELLPDYNNLQNALAKANPKGVTLDNFNEQRAEPDCPANDDSWKASVALPPTPSEGACECMQNNLACVASDKVSNTDSTSMLTNSSSIIGIQIDSLCGMVSCNDIGSNGETGHYGAYSFCSPESKLSWLYSLYVQDNQASRCDFNGFARQEYPKRNDIGSCSKIGPTINSSGREFVDAKKSAATVYNPNVLISSTALIAINSSSSSSSSGSSGGSSSNTIQYNTL</sequence>
<evidence type="ECO:0000256" key="11">
    <source>
        <dbReference type="SAM" id="MobiDB-lite"/>
    </source>
</evidence>
<dbReference type="InterPro" id="IPR004886">
    <property type="entry name" value="Glucanosyltransferase"/>
</dbReference>
<evidence type="ECO:0000256" key="2">
    <source>
        <dbReference type="ARBA" id="ARBA00004589"/>
    </source>
</evidence>
<name>A0A162U545_PHYB8</name>
<evidence type="ECO:0000256" key="8">
    <source>
        <dbReference type="ARBA" id="ARBA00023180"/>
    </source>
</evidence>
<evidence type="ECO:0000259" key="12">
    <source>
        <dbReference type="SMART" id="SM00768"/>
    </source>
</evidence>
<protein>
    <recommendedName>
        <fullName evidence="10">1,3-beta-glucanosyltransferase</fullName>
        <ecNumber evidence="10">2.4.1.-</ecNumber>
    </recommendedName>
</protein>
<keyword evidence="5 10" id="KW-0732">Signal</keyword>
<dbReference type="FunCoup" id="A0A162U545">
    <property type="interactions" value="59"/>
</dbReference>
<comment type="subcellular location">
    <subcellularLocation>
        <location evidence="1">Cell envelope</location>
    </subcellularLocation>
    <subcellularLocation>
        <location evidence="10">Cell membrane</location>
        <topology evidence="10">Lipid-anchor</topology>
        <topology evidence="10">GPI-anchor</topology>
    </subcellularLocation>
    <subcellularLocation>
        <location evidence="2">Membrane</location>
        <topology evidence="2">Lipid-anchor</topology>
        <topology evidence="2">GPI-anchor</topology>
    </subcellularLocation>
</comment>
<evidence type="ECO:0000256" key="10">
    <source>
        <dbReference type="RuleBase" id="RU361209"/>
    </source>
</evidence>
<feature type="region of interest" description="Disordered" evidence="11">
    <location>
        <begin position="503"/>
        <end position="524"/>
    </location>
</feature>
<dbReference type="Gene3D" id="1.20.58.1040">
    <property type="match status" value="1"/>
</dbReference>
<feature type="domain" description="X8" evidence="12">
    <location>
        <begin position="364"/>
        <end position="462"/>
    </location>
</feature>
<feature type="signal peptide" evidence="10">
    <location>
        <begin position="1"/>
        <end position="18"/>
    </location>
</feature>
<evidence type="ECO:0000256" key="7">
    <source>
        <dbReference type="ARBA" id="ARBA00023157"/>
    </source>
</evidence>